<feature type="transmembrane region" description="Helical" evidence="6">
    <location>
        <begin position="6"/>
        <end position="27"/>
    </location>
</feature>
<keyword evidence="3" id="KW-0201">Cytochrome c-type biogenesis</keyword>
<comment type="caution">
    <text evidence="8">The sequence shown here is derived from an EMBL/GenBank/DDBJ whole genome shotgun (WGS) entry which is preliminary data.</text>
</comment>
<dbReference type="Pfam" id="PF08534">
    <property type="entry name" value="Redoxin"/>
    <property type="match status" value="1"/>
</dbReference>
<evidence type="ECO:0000259" key="7">
    <source>
        <dbReference type="PROSITE" id="PS51352"/>
    </source>
</evidence>
<name>A0A839SXN0_9PROT</name>
<dbReference type="InterPro" id="IPR013740">
    <property type="entry name" value="Redoxin"/>
</dbReference>
<organism evidence="8 9">
    <name type="scientific">Limibacillus halophilus</name>
    <dbReference type="NCBI Taxonomy" id="1579333"/>
    <lineage>
        <taxon>Bacteria</taxon>
        <taxon>Pseudomonadati</taxon>
        <taxon>Pseudomonadota</taxon>
        <taxon>Alphaproteobacteria</taxon>
        <taxon>Rhodospirillales</taxon>
        <taxon>Rhodovibrionaceae</taxon>
        <taxon>Limibacillus</taxon>
    </lineage>
</organism>
<feature type="domain" description="Thioredoxin" evidence="7">
    <location>
        <begin position="38"/>
        <end position="182"/>
    </location>
</feature>
<dbReference type="InterPro" id="IPR036249">
    <property type="entry name" value="Thioredoxin-like_sf"/>
</dbReference>
<dbReference type="NCBIfam" id="TIGR00385">
    <property type="entry name" value="dsbE"/>
    <property type="match status" value="1"/>
</dbReference>
<dbReference type="GO" id="GO:0015036">
    <property type="term" value="F:disulfide oxidoreductase activity"/>
    <property type="evidence" value="ECO:0007669"/>
    <property type="project" value="InterPro"/>
</dbReference>
<dbReference type="InterPro" id="IPR050553">
    <property type="entry name" value="Thioredoxin_ResA/DsbE_sf"/>
</dbReference>
<evidence type="ECO:0000256" key="5">
    <source>
        <dbReference type="ARBA" id="ARBA00023284"/>
    </source>
</evidence>
<dbReference type="InterPro" id="IPR013766">
    <property type="entry name" value="Thioredoxin_domain"/>
</dbReference>
<keyword evidence="6" id="KW-0472">Membrane</keyword>
<dbReference type="Proteomes" id="UP000581135">
    <property type="component" value="Unassembled WGS sequence"/>
</dbReference>
<comment type="subcellular location">
    <subcellularLocation>
        <location evidence="1">Cell envelope</location>
    </subcellularLocation>
</comment>
<proteinExistence type="inferred from homology"/>
<gene>
    <name evidence="8" type="ORF">FHR98_002690</name>
</gene>
<dbReference type="Gene3D" id="3.40.30.10">
    <property type="entry name" value="Glutaredoxin"/>
    <property type="match status" value="1"/>
</dbReference>
<keyword evidence="5" id="KW-0676">Redox-active center</keyword>
<dbReference type="CDD" id="cd03010">
    <property type="entry name" value="TlpA_like_DsbE"/>
    <property type="match status" value="1"/>
</dbReference>
<accession>A0A839SXN0</accession>
<keyword evidence="6" id="KW-1133">Transmembrane helix</keyword>
<dbReference type="GO" id="GO:0017004">
    <property type="term" value="P:cytochrome complex assembly"/>
    <property type="evidence" value="ECO:0007669"/>
    <property type="project" value="UniProtKB-KW"/>
</dbReference>
<dbReference type="EMBL" id="JACHXA010000008">
    <property type="protein sequence ID" value="MBB3066384.1"/>
    <property type="molecule type" value="Genomic_DNA"/>
</dbReference>
<dbReference type="PANTHER" id="PTHR42852:SF6">
    <property type="entry name" value="THIOL:DISULFIDE INTERCHANGE PROTEIN DSBE"/>
    <property type="match status" value="1"/>
</dbReference>
<dbReference type="SUPFAM" id="SSF52833">
    <property type="entry name" value="Thioredoxin-like"/>
    <property type="match status" value="1"/>
</dbReference>
<sequence>MLLRRILLIAPPVVFGALLSIFAWGLLADRDVGQVRSALINKPIPEFVLPPVEGTGKPGFSSNDLRGEGVKLVNIFASWCIPCRAEHVVITRLAEREGLAVYGFNWKDKPEEAAAWLSDLGNPYRAVGGDLEGRVAIDWGISGIPETFIIDGDGTIRYQHIGPLVEADIAKKILPIVREIGG</sequence>
<evidence type="ECO:0000256" key="4">
    <source>
        <dbReference type="ARBA" id="ARBA00023157"/>
    </source>
</evidence>
<reference evidence="8 9" key="1">
    <citation type="submission" date="2020-08" db="EMBL/GenBank/DDBJ databases">
        <title>Genomic Encyclopedia of Type Strains, Phase III (KMG-III): the genomes of soil and plant-associated and newly described type strains.</title>
        <authorList>
            <person name="Whitman W."/>
        </authorList>
    </citation>
    <scope>NUCLEOTIDE SEQUENCE [LARGE SCALE GENOMIC DNA]</scope>
    <source>
        <strain evidence="8 9">CECT 8803</strain>
    </source>
</reference>
<dbReference type="GO" id="GO:0030288">
    <property type="term" value="C:outer membrane-bounded periplasmic space"/>
    <property type="evidence" value="ECO:0007669"/>
    <property type="project" value="InterPro"/>
</dbReference>
<evidence type="ECO:0000256" key="3">
    <source>
        <dbReference type="ARBA" id="ARBA00022748"/>
    </source>
</evidence>
<comment type="similarity">
    <text evidence="2">Belongs to the thioredoxin family. DsbE subfamily.</text>
</comment>
<dbReference type="InterPro" id="IPR004799">
    <property type="entry name" value="Periplasmic_diS_OxRdtase_DsbE"/>
</dbReference>
<dbReference type="AlphaFoldDB" id="A0A839SXN0"/>
<dbReference type="RefSeq" id="WP_183417204.1">
    <property type="nucleotide sequence ID" value="NZ_JACHXA010000008.1"/>
</dbReference>
<keyword evidence="6" id="KW-0812">Transmembrane</keyword>
<dbReference type="PROSITE" id="PS51352">
    <property type="entry name" value="THIOREDOXIN_2"/>
    <property type="match status" value="1"/>
</dbReference>
<evidence type="ECO:0000256" key="6">
    <source>
        <dbReference type="SAM" id="Phobius"/>
    </source>
</evidence>
<protein>
    <submittedName>
        <fullName evidence="8">Cytochrome c biogenesis protein CcmG/thiol:disulfide interchange protein DsbE</fullName>
    </submittedName>
</protein>
<evidence type="ECO:0000256" key="1">
    <source>
        <dbReference type="ARBA" id="ARBA00004196"/>
    </source>
</evidence>
<keyword evidence="4" id="KW-1015">Disulfide bond</keyword>
<evidence type="ECO:0000313" key="8">
    <source>
        <dbReference type="EMBL" id="MBB3066384.1"/>
    </source>
</evidence>
<keyword evidence="9" id="KW-1185">Reference proteome</keyword>
<evidence type="ECO:0000256" key="2">
    <source>
        <dbReference type="ARBA" id="ARBA00007758"/>
    </source>
</evidence>
<dbReference type="PANTHER" id="PTHR42852">
    <property type="entry name" value="THIOL:DISULFIDE INTERCHANGE PROTEIN DSBE"/>
    <property type="match status" value="1"/>
</dbReference>
<evidence type="ECO:0000313" key="9">
    <source>
        <dbReference type="Proteomes" id="UP000581135"/>
    </source>
</evidence>